<dbReference type="EMBL" id="LZLR01000033">
    <property type="protein sequence ID" value="OBK26066.1"/>
    <property type="molecule type" value="Genomic_DNA"/>
</dbReference>
<dbReference type="AlphaFoldDB" id="A0A1A3NVT9"/>
<comment type="similarity">
    <text evidence="1">Belongs to the short-chain dehydrogenases/reductases (SDR) family.</text>
</comment>
<evidence type="ECO:0000256" key="1">
    <source>
        <dbReference type="ARBA" id="ARBA00006484"/>
    </source>
</evidence>
<reference evidence="3 4" key="1">
    <citation type="submission" date="2016-06" db="EMBL/GenBank/DDBJ databases">
        <authorList>
            <person name="Kjaerup R.B."/>
            <person name="Dalgaard T.S."/>
            <person name="Juul-Madsen H.R."/>
        </authorList>
    </citation>
    <scope>NUCLEOTIDE SEQUENCE [LARGE SCALE GENOMIC DNA]</scope>
    <source>
        <strain evidence="3 4">1245335.1</strain>
    </source>
</reference>
<keyword evidence="2" id="KW-0560">Oxidoreductase</keyword>
<evidence type="ECO:0000313" key="4">
    <source>
        <dbReference type="Proteomes" id="UP000093819"/>
    </source>
</evidence>
<name>A0A1A3NVT9_MYCAS</name>
<dbReference type="GO" id="GO:0016491">
    <property type="term" value="F:oxidoreductase activity"/>
    <property type="evidence" value="ECO:0007669"/>
    <property type="project" value="UniProtKB-KW"/>
</dbReference>
<dbReference type="InterPro" id="IPR002347">
    <property type="entry name" value="SDR_fam"/>
</dbReference>
<gene>
    <name evidence="3" type="ORF">A5635_14550</name>
</gene>
<evidence type="ECO:0000256" key="2">
    <source>
        <dbReference type="ARBA" id="ARBA00023002"/>
    </source>
</evidence>
<protein>
    <recommendedName>
        <fullName evidence="5">Oxidoreductase</fullName>
    </recommendedName>
</protein>
<dbReference type="InterPro" id="IPR036291">
    <property type="entry name" value="NAD(P)-bd_dom_sf"/>
</dbReference>
<accession>A0A1A3NVT9</accession>
<sequence>MTGELALITGASCGVGFALAKQFARRGYDLIIADGYDEIHTAAAALTVFGTDVQAQQVSLCCADNAQWLHRRVVSDGRQVTVAALTVSVNDAMCPDDSLDGALDLVDSSVRGTMSLARLQAERMATYGRGGVLLTAAPDDGGPGLGTAVYSASSAFLQAFGSMLQQDVRDSGVKVITSLPRGGGGSRCNLPAEVARHALAALNCDGRSGFAARATDAVTTLAGRFIADRIKGPVRQIVSPTGEAV</sequence>
<dbReference type="Proteomes" id="UP000093819">
    <property type="component" value="Unassembled WGS sequence"/>
</dbReference>
<dbReference type="OrthoDB" id="9797538at2"/>
<organism evidence="3 4">
    <name type="scientific">Mycobacterium asiaticum</name>
    <dbReference type="NCBI Taxonomy" id="1790"/>
    <lineage>
        <taxon>Bacteria</taxon>
        <taxon>Bacillati</taxon>
        <taxon>Actinomycetota</taxon>
        <taxon>Actinomycetes</taxon>
        <taxon>Mycobacteriales</taxon>
        <taxon>Mycobacteriaceae</taxon>
        <taxon>Mycobacterium</taxon>
    </lineage>
</organism>
<dbReference type="PANTHER" id="PTHR43391:SF12">
    <property type="entry name" value="OXIDOREDUCTASE EPHD-RELATED"/>
    <property type="match status" value="1"/>
</dbReference>
<dbReference type="PANTHER" id="PTHR43391">
    <property type="entry name" value="RETINOL DEHYDROGENASE-RELATED"/>
    <property type="match status" value="1"/>
</dbReference>
<dbReference type="SUPFAM" id="SSF51735">
    <property type="entry name" value="NAD(P)-binding Rossmann-fold domains"/>
    <property type="match status" value="1"/>
</dbReference>
<comment type="caution">
    <text evidence="3">The sequence shown here is derived from an EMBL/GenBank/DDBJ whole genome shotgun (WGS) entry which is preliminary data.</text>
</comment>
<evidence type="ECO:0000313" key="3">
    <source>
        <dbReference type="EMBL" id="OBK26066.1"/>
    </source>
</evidence>
<dbReference type="Pfam" id="PF00106">
    <property type="entry name" value="adh_short"/>
    <property type="match status" value="1"/>
</dbReference>
<evidence type="ECO:0008006" key="5">
    <source>
        <dbReference type="Google" id="ProtNLM"/>
    </source>
</evidence>
<dbReference type="Gene3D" id="3.40.50.720">
    <property type="entry name" value="NAD(P)-binding Rossmann-like Domain"/>
    <property type="match status" value="1"/>
</dbReference>
<proteinExistence type="inferred from homology"/>